<evidence type="ECO:0000259" key="9">
    <source>
        <dbReference type="PROSITE" id="PS51370"/>
    </source>
</evidence>
<evidence type="ECO:0000256" key="6">
    <source>
        <dbReference type="ARBA" id="ARBA00023242"/>
    </source>
</evidence>
<dbReference type="GO" id="GO:0003700">
    <property type="term" value="F:DNA-binding transcription factor activity"/>
    <property type="evidence" value="ECO:0007669"/>
    <property type="project" value="InterPro"/>
</dbReference>
<keyword evidence="5" id="KW-0804">Transcription</keyword>
<evidence type="ECO:0000256" key="1">
    <source>
        <dbReference type="ARBA" id="ARBA00004123"/>
    </source>
</evidence>
<dbReference type="PROSITE" id="PS51370">
    <property type="entry name" value="R"/>
    <property type="match status" value="1"/>
</dbReference>
<evidence type="ECO:0000256" key="2">
    <source>
        <dbReference type="ARBA" id="ARBA00022473"/>
    </source>
</evidence>
<dbReference type="InterPro" id="IPR017888">
    <property type="entry name" value="CYC/TB1_R_domain"/>
</dbReference>
<reference evidence="10 11" key="1">
    <citation type="submission" date="2024-04" db="EMBL/GenBank/DDBJ databases">
        <authorList>
            <person name="Fracassetti M."/>
        </authorList>
    </citation>
    <scope>NUCLEOTIDE SEQUENCE [LARGE SCALE GENOMIC DNA]</scope>
</reference>
<feature type="domain" description="R" evidence="9">
    <location>
        <begin position="273"/>
        <end position="290"/>
    </location>
</feature>
<feature type="compositionally biased region" description="Pro residues" evidence="7">
    <location>
        <begin position="100"/>
        <end position="109"/>
    </location>
</feature>
<feature type="region of interest" description="Disordered" evidence="7">
    <location>
        <begin position="326"/>
        <end position="345"/>
    </location>
</feature>
<evidence type="ECO:0000313" key="10">
    <source>
        <dbReference type="EMBL" id="CAL1392853.1"/>
    </source>
</evidence>
<evidence type="ECO:0000259" key="8">
    <source>
        <dbReference type="PROSITE" id="PS51369"/>
    </source>
</evidence>
<dbReference type="GO" id="GO:0005634">
    <property type="term" value="C:nucleus"/>
    <property type="evidence" value="ECO:0007669"/>
    <property type="project" value="UniProtKB-SubCell"/>
</dbReference>
<sequence>MYGPTSNSNFDSLFVDDDEHHSFYLTNSMLTPNLPTETLLNPNPNPTDHHNYTYPFINSPNNNFLHYSPTPTYYDDFSLSHFLAQYQHQDDQQENDQLIQPPPPPPPAAEAPSKEKKNEVMKETSNSGGGGGGERKAARPQRRRAVGKTDRHSKIYTAQGARDRRMRLSLPIARRFFDLQDMLGFDKASKTIEWLFHKSKSAIKDALSIALPGDDEGVFSSESEEAVSSVGGSGEEIDKLRSTKIGNKAGNKGHISNPPSTGGCAMKDPMVARESRDKARARARERTREKMMMIANGHNYNLLSNPNNGSSCSFSSIIMDYPLVHDSRTHQNPRPPSSSPSSNIPQDLQVQSAWDEYSSLGSRYGNSFY</sequence>
<dbReference type="Proteomes" id="UP001497516">
    <property type="component" value="Chromosome 6"/>
</dbReference>
<accession>A0AAV2F3M3</accession>
<keyword evidence="11" id="KW-1185">Reference proteome</keyword>
<gene>
    <name evidence="10" type="ORF">LTRI10_LOCUS33470</name>
</gene>
<dbReference type="InterPro" id="IPR017887">
    <property type="entry name" value="TF_TCP_subgr"/>
</dbReference>
<evidence type="ECO:0000256" key="4">
    <source>
        <dbReference type="ARBA" id="ARBA00023125"/>
    </source>
</evidence>
<feature type="domain" description="TCP" evidence="8">
    <location>
        <begin position="148"/>
        <end position="206"/>
    </location>
</feature>
<dbReference type="GO" id="GO:2000032">
    <property type="term" value="P:regulation of secondary shoot formation"/>
    <property type="evidence" value="ECO:0007669"/>
    <property type="project" value="TreeGrafter"/>
</dbReference>
<keyword evidence="4" id="KW-0238">DNA-binding</keyword>
<dbReference type="PROSITE" id="PS51369">
    <property type="entry name" value="TCP"/>
    <property type="match status" value="1"/>
</dbReference>
<protein>
    <submittedName>
        <fullName evidence="10">Uncharacterized protein</fullName>
    </submittedName>
</protein>
<name>A0AAV2F3M3_9ROSI</name>
<keyword evidence="2" id="KW-0217">Developmental protein</keyword>
<dbReference type="Pfam" id="PF03634">
    <property type="entry name" value="TCP"/>
    <property type="match status" value="1"/>
</dbReference>
<feature type="region of interest" description="Disordered" evidence="7">
    <location>
        <begin position="89"/>
        <end position="161"/>
    </location>
</feature>
<feature type="region of interest" description="Disordered" evidence="7">
    <location>
        <begin position="245"/>
        <end position="266"/>
    </location>
</feature>
<dbReference type="EMBL" id="OZ034819">
    <property type="protein sequence ID" value="CAL1392853.1"/>
    <property type="molecule type" value="Genomic_DNA"/>
</dbReference>
<dbReference type="GO" id="GO:0043565">
    <property type="term" value="F:sequence-specific DNA binding"/>
    <property type="evidence" value="ECO:0007669"/>
    <property type="project" value="TreeGrafter"/>
</dbReference>
<proteinExistence type="predicted"/>
<evidence type="ECO:0000256" key="3">
    <source>
        <dbReference type="ARBA" id="ARBA00023015"/>
    </source>
</evidence>
<evidence type="ECO:0000256" key="7">
    <source>
        <dbReference type="SAM" id="MobiDB-lite"/>
    </source>
</evidence>
<dbReference type="AlphaFoldDB" id="A0AAV2F3M3"/>
<evidence type="ECO:0000313" key="11">
    <source>
        <dbReference type="Proteomes" id="UP001497516"/>
    </source>
</evidence>
<evidence type="ECO:0000256" key="5">
    <source>
        <dbReference type="ARBA" id="ARBA00023163"/>
    </source>
</evidence>
<comment type="subcellular location">
    <subcellularLocation>
        <location evidence="1">Nucleus</location>
    </subcellularLocation>
</comment>
<keyword evidence="3" id="KW-0805">Transcription regulation</keyword>
<keyword evidence="6" id="KW-0539">Nucleus</keyword>
<feature type="compositionally biased region" description="Basic and acidic residues" evidence="7">
    <location>
        <begin position="112"/>
        <end position="122"/>
    </location>
</feature>
<dbReference type="InterPro" id="IPR005333">
    <property type="entry name" value="Transcription_factor_TCP"/>
</dbReference>
<organism evidence="10 11">
    <name type="scientific">Linum trigynum</name>
    <dbReference type="NCBI Taxonomy" id="586398"/>
    <lineage>
        <taxon>Eukaryota</taxon>
        <taxon>Viridiplantae</taxon>
        <taxon>Streptophyta</taxon>
        <taxon>Embryophyta</taxon>
        <taxon>Tracheophyta</taxon>
        <taxon>Spermatophyta</taxon>
        <taxon>Magnoliopsida</taxon>
        <taxon>eudicotyledons</taxon>
        <taxon>Gunneridae</taxon>
        <taxon>Pentapetalae</taxon>
        <taxon>rosids</taxon>
        <taxon>fabids</taxon>
        <taxon>Malpighiales</taxon>
        <taxon>Linaceae</taxon>
        <taxon>Linum</taxon>
    </lineage>
</organism>
<dbReference type="PANTHER" id="PTHR31072:SF87">
    <property type="entry name" value="TRANSCRIPTION FACTOR TCP12"/>
    <property type="match status" value="1"/>
</dbReference>
<dbReference type="PANTHER" id="PTHR31072">
    <property type="entry name" value="TRANSCRIPTION FACTOR TCP4-RELATED"/>
    <property type="match status" value="1"/>
</dbReference>